<feature type="region of interest" description="Disordered" evidence="5">
    <location>
        <begin position="189"/>
        <end position="241"/>
    </location>
</feature>
<dbReference type="Gene3D" id="3.40.50.150">
    <property type="entry name" value="Vaccinia Virus protein VP39"/>
    <property type="match status" value="1"/>
</dbReference>
<evidence type="ECO:0000256" key="5">
    <source>
        <dbReference type="SAM" id="MobiDB-lite"/>
    </source>
</evidence>
<sequence>MTQPVPRLSVPAALALGSAALGAAFATGLFLGRRCPPWRGRREQCLLPPEDSRLWQYLLSRSMREHPALRSLRLLTLEQPQGDSMMTCEQAQLLANLARLIQAKKALDLGTFTGYSALALALALPADGRVVTCEVEAGRGGAQDRPPAEARLGDPGRAAGGGRGRHLRRGRGGCGQGELLRLLRALPAAAATRRHPRRPQSPVAREGAATSERGRGGRVCAKPKRTHPAGRQGLHQPPAPGRWTHLGLQDLGLAPSEWARGRVAWEPQELTLSFKFENKVGLGHTTS</sequence>
<keyword evidence="6" id="KW-0472">Membrane</keyword>
<proteinExistence type="evidence at transcript level"/>
<feature type="region of interest" description="Disordered" evidence="5">
    <location>
        <begin position="137"/>
        <end position="172"/>
    </location>
</feature>
<keyword evidence="1 7" id="KW-0489">Methyltransferase</keyword>
<evidence type="ECO:0000256" key="6">
    <source>
        <dbReference type="SAM" id="Phobius"/>
    </source>
</evidence>
<dbReference type="PROSITE" id="PS51682">
    <property type="entry name" value="SAM_OMT_I"/>
    <property type="match status" value="1"/>
</dbReference>
<dbReference type="PANTHER" id="PTHR10509:SF93">
    <property type="entry name" value="CATECHOL O-METHYLTRANSFERASE DOMAIN-CONTAINING PROTEIN 1"/>
    <property type="match status" value="1"/>
</dbReference>
<keyword evidence="2 7" id="KW-0808">Transferase</keyword>
<dbReference type="InterPro" id="IPR002935">
    <property type="entry name" value="SAM_O-MeTrfase"/>
</dbReference>
<evidence type="ECO:0000256" key="2">
    <source>
        <dbReference type="ARBA" id="ARBA00022679"/>
    </source>
</evidence>
<dbReference type="InterPro" id="IPR050362">
    <property type="entry name" value="Cation-dep_OMT"/>
</dbReference>
<reference evidence="7" key="1">
    <citation type="submission" date="2007-10" db="EMBL/GenBank/DDBJ databases">
        <title>NEDO human cDNA sequencing project focused on splicing variants.</title>
        <authorList>
            <person name="Wakamatsu A."/>
            <person name="Yamamoto J."/>
            <person name="Kimura K."/>
            <person name="Ishii S."/>
            <person name="Watanabe K."/>
            <person name="Sugiyama A."/>
            <person name="Murakawa K."/>
            <person name="Kaida T."/>
            <person name="Tsuchiya K."/>
            <person name="Fukuzumi Y."/>
            <person name="Kumagai A."/>
            <person name="Oishi Y."/>
            <person name="Yamamoto S."/>
            <person name="Ono Y."/>
            <person name="Komori Y."/>
            <person name="Yamazaki M."/>
            <person name="Kisu Y."/>
            <person name="Nishikawa T."/>
            <person name="Sugano S."/>
            <person name="Nomura N."/>
            <person name="Isogai T."/>
        </authorList>
    </citation>
    <scope>NUCLEOTIDE SEQUENCE</scope>
    <source>
        <tissue evidence="7">Testis</tissue>
    </source>
</reference>
<name>B4DY64_HUMAN</name>
<dbReference type="InterPro" id="IPR029063">
    <property type="entry name" value="SAM-dependent_MTases_sf"/>
</dbReference>
<dbReference type="Pfam" id="PF01596">
    <property type="entry name" value="Methyltransf_3"/>
    <property type="match status" value="1"/>
</dbReference>
<evidence type="ECO:0000256" key="4">
    <source>
        <dbReference type="ARBA" id="ARBA00023453"/>
    </source>
</evidence>
<dbReference type="PANTHER" id="PTHR10509">
    <property type="entry name" value="O-METHYLTRANSFERASE-RELATED"/>
    <property type="match status" value="1"/>
</dbReference>
<dbReference type="GO" id="GO:0008171">
    <property type="term" value="F:O-methyltransferase activity"/>
    <property type="evidence" value="ECO:0007669"/>
    <property type="project" value="InterPro"/>
</dbReference>
<evidence type="ECO:0000256" key="1">
    <source>
        <dbReference type="ARBA" id="ARBA00022603"/>
    </source>
</evidence>
<keyword evidence="6" id="KW-1133">Transmembrane helix</keyword>
<dbReference type="AlphaFoldDB" id="B4DY64"/>
<dbReference type="EMBL" id="AK302283">
    <property type="protein sequence ID" value="BAG63626.1"/>
    <property type="molecule type" value="mRNA"/>
</dbReference>
<dbReference type="SUPFAM" id="SSF53335">
    <property type="entry name" value="S-adenosyl-L-methionine-dependent methyltransferases"/>
    <property type="match status" value="1"/>
</dbReference>
<dbReference type="GO" id="GO:0032259">
    <property type="term" value="P:methylation"/>
    <property type="evidence" value="ECO:0007669"/>
    <property type="project" value="UniProtKB-KW"/>
</dbReference>
<comment type="similarity">
    <text evidence="4">Belongs to the class I-like SAM-binding methyltransferase superfamily. Cation-dependent O-methyltransferase family.</text>
</comment>
<feature type="transmembrane region" description="Helical" evidence="6">
    <location>
        <begin position="12"/>
        <end position="32"/>
    </location>
</feature>
<dbReference type="PeptideAtlas" id="B4DY64"/>
<organism evidence="7">
    <name type="scientific">Homo sapiens</name>
    <name type="common">Human</name>
    <dbReference type="NCBI Taxonomy" id="9606"/>
    <lineage>
        <taxon>Eukaryota</taxon>
        <taxon>Metazoa</taxon>
        <taxon>Chordata</taxon>
        <taxon>Craniata</taxon>
        <taxon>Vertebrata</taxon>
        <taxon>Euteleostomi</taxon>
        <taxon>Mammalia</taxon>
        <taxon>Eutheria</taxon>
        <taxon>Euarchontoglires</taxon>
        <taxon>Primates</taxon>
        <taxon>Haplorrhini</taxon>
        <taxon>Catarrhini</taxon>
        <taxon>Hominidae</taxon>
        <taxon>Homo</taxon>
    </lineage>
</organism>
<keyword evidence="3" id="KW-0949">S-adenosyl-L-methionine</keyword>
<accession>B4DY64</accession>
<keyword evidence="6" id="KW-0812">Transmembrane</keyword>
<evidence type="ECO:0000313" key="7">
    <source>
        <dbReference type="EMBL" id="BAG63626.1"/>
    </source>
</evidence>
<protein>
    <submittedName>
        <fullName evidence="7">cDNA FLJ52132, highly similar to Catechol-O-methyltransferasedomain-containing protein 1</fullName>
    </submittedName>
</protein>
<evidence type="ECO:0000256" key="3">
    <source>
        <dbReference type="ARBA" id="ARBA00022691"/>
    </source>
</evidence>